<dbReference type="FunFam" id="4.10.70.10:FF:000001">
    <property type="entry name" value="Disintegrin and metalloproteinase domain-containing protein 22"/>
    <property type="match status" value="1"/>
</dbReference>
<feature type="compositionally biased region" description="Basic residues" evidence="8">
    <location>
        <begin position="583"/>
        <end position="594"/>
    </location>
</feature>
<proteinExistence type="predicted"/>
<organism evidence="13 14">
    <name type="scientific">Vidua macroura</name>
    <name type="common">Pin-tailed whydah</name>
    <dbReference type="NCBI Taxonomy" id="187451"/>
    <lineage>
        <taxon>Eukaryota</taxon>
        <taxon>Metazoa</taxon>
        <taxon>Chordata</taxon>
        <taxon>Craniata</taxon>
        <taxon>Vertebrata</taxon>
        <taxon>Euteleostomi</taxon>
        <taxon>Archelosauria</taxon>
        <taxon>Archosauria</taxon>
        <taxon>Dinosauria</taxon>
        <taxon>Saurischia</taxon>
        <taxon>Theropoda</taxon>
        <taxon>Coelurosauria</taxon>
        <taxon>Aves</taxon>
        <taxon>Neognathae</taxon>
        <taxon>Neoaves</taxon>
        <taxon>Telluraves</taxon>
        <taxon>Australaves</taxon>
        <taxon>Passeriformes</taxon>
        <taxon>Passeroidea</taxon>
        <taxon>Estrildidae</taxon>
        <taxon>Viduinae</taxon>
        <taxon>Vidua</taxon>
    </lineage>
</organism>
<dbReference type="Pfam" id="PF00200">
    <property type="entry name" value="Disintegrin"/>
    <property type="match status" value="1"/>
</dbReference>
<evidence type="ECO:0000313" key="14">
    <source>
        <dbReference type="Proteomes" id="UP000656497"/>
    </source>
</evidence>
<evidence type="ECO:0000259" key="12">
    <source>
        <dbReference type="PROSITE" id="PS50215"/>
    </source>
</evidence>
<feature type="non-terminal residue" evidence="13">
    <location>
        <position position="1"/>
    </location>
</feature>
<feature type="non-terminal residue" evidence="13">
    <location>
        <position position="642"/>
    </location>
</feature>
<evidence type="ECO:0000259" key="10">
    <source>
        <dbReference type="PROSITE" id="PS50026"/>
    </source>
</evidence>
<evidence type="ECO:0000256" key="4">
    <source>
        <dbReference type="ARBA" id="ARBA00023136"/>
    </source>
</evidence>
<dbReference type="GO" id="GO:0098839">
    <property type="term" value="C:postsynaptic density membrane"/>
    <property type="evidence" value="ECO:0007669"/>
    <property type="project" value="TreeGrafter"/>
</dbReference>
<dbReference type="Gene3D" id="2.10.25.10">
    <property type="entry name" value="Laminin"/>
    <property type="match status" value="1"/>
</dbReference>
<gene>
    <name evidence="13" type="primary">Adam22</name>
    <name evidence="13" type="ORF">VIDMAC_R09853</name>
</gene>
<dbReference type="InterPro" id="IPR001762">
    <property type="entry name" value="Disintegrin_dom"/>
</dbReference>
<evidence type="ECO:0000256" key="3">
    <source>
        <dbReference type="ARBA" id="ARBA00022989"/>
    </source>
</evidence>
<dbReference type="AlphaFoldDB" id="A0A852ECK6"/>
<dbReference type="SMART" id="SM00050">
    <property type="entry name" value="DISIN"/>
    <property type="match status" value="1"/>
</dbReference>
<evidence type="ECO:0000256" key="8">
    <source>
        <dbReference type="SAM" id="MobiDB-lite"/>
    </source>
</evidence>
<sequence>QCKKHRLSVGHTNSYAKSVVNMADLVSITQLYVLLPMETWATDNKFTISENPLVTLREFMKYRRDFIREKSDAVHLFSYVTLCDVILLGFFLSLGVASHKWLMHLLSVVCVIQNNSENKVLDGKVGKKSMQKLLASETRGECKCEDMWSGCIMGDMGYYLPSKFSECDIEEYHEFLNNGGGACLFNKPTKLLDPPECGNGFVEDGEECDCGTIAECASEGGECCNTCTLTAGSQCSNGLCCRKCRFEPKGVLCREAVNDCDIAENCTGNSSQCSPNIHKMDGYSCDNRQGICFGGRCKTRDRQCKYIWGEKVAAADRYCYEKLNIEGTEKGNCGRDKDSWIQCNKQDVLCGYLLCSNISSVPRLGELDGEITTSILHYGKVYNCSGGHVKLDEDTDLGYVENGTPCGPDMVCLDHRCLPTEAFNFSTCPGTTDSQICSGHGVCSNEIKCVCDRFWGGDDCSSHIKDDLFFDKDAINKGVVSTNIIIGAIAGTILVLALVLGITGWGYKQIPQGDYVKKPGEADSFYSDMPPGVSTNSASSSKKRSNGLSHSWSERIPDTKHISDICENGRPRSNSWQGNIGGNRKKVRGKRFRPRSNSTETLSPAKSPSSSTGSIASSRKYPYPMPPLPDEEKKVNRQSARV</sequence>
<feature type="domain" description="Peptidase M12B" evidence="12">
    <location>
        <begin position="9"/>
        <end position="188"/>
    </location>
</feature>
<evidence type="ECO:0000259" key="11">
    <source>
        <dbReference type="PROSITE" id="PS50214"/>
    </source>
</evidence>
<keyword evidence="4 9" id="KW-0472">Membrane</keyword>
<dbReference type="GO" id="GO:0004222">
    <property type="term" value="F:metalloendopeptidase activity"/>
    <property type="evidence" value="ECO:0007669"/>
    <property type="project" value="InterPro"/>
</dbReference>
<dbReference type="PROSITE" id="PS50214">
    <property type="entry name" value="DISINTEGRIN_2"/>
    <property type="match status" value="1"/>
</dbReference>
<dbReference type="PROSITE" id="PS50215">
    <property type="entry name" value="ADAM_MEPRO"/>
    <property type="match status" value="1"/>
</dbReference>
<feature type="disulfide bond" evidence="6">
    <location>
        <begin position="253"/>
        <end position="273"/>
    </location>
</feature>
<name>A0A852ECK6_VIDMA</name>
<dbReference type="InterPro" id="IPR001590">
    <property type="entry name" value="Peptidase_M12B"/>
</dbReference>
<dbReference type="PROSITE" id="PS00022">
    <property type="entry name" value="EGF_1"/>
    <property type="match status" value="1"/>
</dbReference>
<dbReference type="Pfam" id="PF08516">
    <property type="entry name" value="ADAM_CR"/>
    <property type="match status" value="1"/>
</dbReference>
<dbReference type="Gene3D" id="4.10.70.10">
    <property type="entry name" value="Disintegrin domain"/>
    <property type="match status" value="1"/>
</dbReference>
<dbReference type="SMART" id="SM00608">
    <property type="entry name" value="ACR"/>
    <property type="match status" value="1"/>
</dbReference>
<dbReference type="PANTHER" id="PTHR11905">
    <property type="entry name" value="ADAM A DISINTEGRIN AND METALLOPROTEASE DOMAIN"/>
    <property type="match status" value="1"/>
</dbReference>
<keyword evidence="14" id="KW-1185">Reference proteome</keyword>
<keyword evidence="7" id="KW-0245">EGF-like domain</keyword>
<evidence type="ECO:0000256" key="6">
    <source>
        <dbReference type="PROSITE-ProRule" id="PRU00068"/>
    </source>
</evidence>
<feature type="domain" description="Disintegrin" evidence="11">
    <location>
        <begin position="194"/>
        <end position="281"/>
    </location>
</feature>
<reference evidence="13" key="1">
    <citation type="submission" date="2019-09" db="EMBL/GenBank/DDBJ databases">
        <title>Bird 10,000 Genomes (B10K) Project - Family phase.</title>
        <authorList>
            <person name="Zhang G."/>
        </authorList>
    </citation>
    <scope>NUCLEOTIDE SEQUENCE</scope>
    <source>
        <strain evidence="13">B10K-DU-002-50</strain>
        <tissue evidence="13">Muscle</tissue>
    </source>
</reference>
<keyword evidence="5 7" id="KW-1015">Disulfide bond</keyword>
<feature type="compositionally biased region" description="Low complexity" evidence="8">
    <location>
        <begin position="603"/>
        <end position="618"/>
    </location>
</feature>
<dbReference type="SUPFAM" id="SSF57552">
    <property type="entry name" value="Blood coagulation inhibitor (disintegrin)"/>
    <property type="match status" value="1"/>
</dbReference>
<keyword evidence="3 9" id="KW-1133">Transmembrane helix</keyword>
<dbReference type="PROSITE" id="PS50026">
    <property type="entry name" value="EGF_3"/>
    <property type="match status" value="1"/>
</dbReference>
<feature type="transmembrane region" description="Helical" evidence="9">
    <location>
        <begin position="484"/>
        <end position="507"/>
    </location>
</feature>
<dbReference type="Proteomes" id="UP000656497">
    <property type="component" value="Unassembled WGS sequence"/>
</dbReference>
<feature type="transmembrane region" description="Helical" evidence="9">
    <location>
        <begin position="73"/>
        <end position="97"/>
    </location>
</feature>
<dbReference type="Gene3D" id="3.40.390.10">
    <property type="entry name" value="Collagenase (Catalytic Domain)"/>
    <property type="match status" value="1"/>
</dbReference>
<feature type="domain" description="EGF-like" evidence="10">
    <location>
        <begin position="424"/>
        <end position="461"/>
    </location>
</feature>
<dbReference type="GO" id="GO:0006508">
    <property type="term" value="P:proteolysis"/>
    <property type="evidence" value="ECO:0007669"/>
    <property type="project" value="InterPro"/>
</dbReference>
<dbReference type="InterPro" id="IPR000742">
    <property type="entry name" value="EGF"/>
</dbReference>
<protein>
    <submittedName>
        <fullName evidence="13">ADA22 protein</fullName>
    </submittedName>
</protein>
<feature type="compositionally biased region" description="Basic and acidic residues" evidence="8">
    <location>
        <begin position="552"/>
        <end position="570"/>
    </location>
</feature>
<accession>A0A852ECK6</accession>
<evidence type="ECO:0000256" key="5">
    <source>
        <dbReference type="ARBA" id="ARBA00023157"/>
    </source>
</evidence>
<comment type="caution">
    <text evidence="7">Lacks conserved residue(s) required for the propagation of feature annotation.</text>
</comment>
<evidence type="ECO:0000256" key="7">
    <source>
        <dbReference type="PROSITE-ProRule" id="PRU00076"/>
    </source>
</evidence>
<dbReference type="SUPFAM" id="SSF55486">
    <property type="entry name" value="Metalloproteases ('zincins'), catalytic domain"/>
    <property type="match status" value="1"/>
</dbReference>
<dbReference type="Pfam" id="PF01421">
    <property type="entry name" value="Reprolysin"/>
    <property type="match status" value="1"/>
</dbReference>
<dbReference type="InterPro" id="IPR036436">
    <property type="entry name" value="Disintegrin_dom_sf"/>
</dbReference>
<dbReference type="InterPro" id="IPR024079">
    <property type="entry name" value="MetalloPept_cat_dom_sf"/>
</dbReference>
<dbReference type="PRINTS" id="PR00289">
    <property type="entry name" value="DISINTEGRIN"/>
</dbReference>
<dbReference type="PROSITE" id="PS00427">
    <property type="entry name" value="DISINTEGRIN_1"/>
    <property type="match status" value="1"/>
</dbReference>
<evidence type="ECO:0000313" key="13">
    <source>
        <dbReference type="EMBL" id="NXQ03117.1"/>
    </source>
</evidence>
<feature type="region of interest" description="Disordered" evidence="8">
    <location>
        <begin position="526"/>
        <end position="642"/>
    </location>
</feature>
<dbReference type="InterPro" id="IPR006586">
    <property type="entry name" value="ADAM_Cys-rich"/>
</dbReference>
<comment type="subcellular location">
    <subcellularLocation>
        <location evidence="1">Membrane</location>
        <topology evidence="1">Single-pass membrane protein</topology>
    </subcellularLocation>
</comment>
<evidence type="ECO:0000256" key="9">
    <source>
        <dbReference type="SAM" id="Phobius"/>
    </source>
</evidence>
<feature type="disulfide bond" evidence="7">
    <location>
        <begin position="451"/>
        <end position="460"/>
    </location>
</feature>
<comment type="caution">
    <text evidence="13">The sequence shown here is derived from an EMBL/GenBank/DDBJ whole genome shotgun (WGS) entry which is preliminary data.</text>
</comment>
<evidence type="ECO:0000256" key="2">
    <source>
        <dbReference type="ARBA" id="ARBA00022692"/>
    </source>
</evidence>
<dbReference type="PANTHER" id="PTHR11905:SF14">
    <property type="entry name" value="DISINTEGRIN AND METALLOPROTEINASE DOMAIN-CONTAINING PROTEIN 22"/>
    <property type="match status" value="1"/>
</dbReference>
<feature type="compositionally biased region" description="Low complexity" evidence="8">
    <location>
        <begin position="534"/>
        <end position="551"/>
    </location>
</feature>
<keyword evidence="2 9" id="KW-0812">Transmembrane</keyword>
<dbReference type="InterPro" id="IPR018358">
    <property type="entry name" value="Disintegrin_CS"/>
</dbReference>
<evidence type="ECO:0000256" key="1">
    <source>
        <dbReference type="ARBA" id="ARBA00004167"/>
    </source>
</evidence>
<dbReference type="EMBL" id="WBNN01020784">
    <property type="protein sequence ID" value="NXQ03117.1"/>
    <property type="molecule type" value="Genomic_DNA"/>
</dbReference>